<dbReference type="InterPro" id="IPR003018">
    <property type="entry name" value="GAF"/>
</dbReference>
<dbReference type="PROSITE" id="PS50112">
    <property type="entry name" value="PAS"/>
    <property type="match status" value="5"/>
</dbReference>
<dbReference type="InterPro" id="IPR003661">
    <property type="entry name" value="HisK_dim/P_dom"/>
</dbReference>
<dbReference type="SUPFAM" id="SSF55781">
    <property type="entry name" value="GAF domain-like"/>
    <property type="match status" value="1"/>
</dbReference>
<dbReference type="Gene3D" id="1.10.287.130">
    <property type="match status" value="1"/>
</dbReference>
<dbReference type="Proteomes" id="UP000061432">
    <property type="component" value="Chromosome"/>
</dbReference>
<keyword evidence="7" id="KW-0175">Coiled coil</keyword>
<dbReference type="InterPro" id="IPR004358">
    <property type="entry name" value="Sig_transdc_His_kin-like_C"/>
</dbReference>
<dbReference type="InterPro" id="IPR001789">
    <property type="entry name" value="Sig_transdc_resp-reg_receiver"/>
</dbReference>
<dbReference type="Pfam" id="PF08448">
    <property type="entry name" value="PAS_4"/>
    <property type="match status" value="3"/>
</dbReference>
<evidence type="ECO:0000256" key="6">
    <source>
        <dbReference type="PROSITE-ProRule" id="PRU00169"/>
    </source>
</evidence>
<dbReference type="Pfam" id="PF02518">
    <property type="entry name" value="HATPase_c"/>
    <property type="match status" value="1"/>
</dbReference>
<feature type="domain" description="PAC" evidence="11">
    <location>
        <begin position="88"/>
        <end position="140"/>
    </location>
</feature>
<dbReference type="InterPro" id="IPR000014">
    <property type="entry name" value="PAS"/>
</dbReference>
<dbReference type="STRING" id="270351.Maq22A_c23340"/>
<feature type="domain" description="PAS" evidence="10">
    <location>
        <begin position="390"/>
        <end position="462"/>
    </location>
</feature>
<feature type="domain" description="PAS" evidence="10">
    <location>
        <begin position="13"/>
        <end position="70"/>
    </location>
</feature>
<dbReference type="SMART" id="SM00086">
    <property type="entry name" value="PAC"/>
    <property type="match status" value="6"/>
</dbReference>
<evidence type="ECO:0000313" key="12">
    <source>
        <dbReference type="EMBL" id="BAQ47623.1"/>
    </source>
</evidence>
<feature type="domain" description="PAS" evidence="10">
    <location>
        <begin position="681"/>
        <end position="751"/>
    </location>
</feature>
<feature type="domain" description="PAS" evidence="10">
    <location>
        <begin position="833"/>
        <end position="873"/>
    </location>
</feature>
<proteinExistence type="predicted"/>
<reference evidence="13" key="2">
    <citation type="submission" date="2015-01" db="EMBL/GenBank/DDBJ databases">
        <title>Complete genome sequence of Methylobacterium aquaticum strain 22A.</title>
        <authorList>
            <person name="Tani A."/>
            <person name="Ogura Y."/>
            <person name="Hayashi T."/>
        </authorList>
    </citation>
    <scope>NUCLEOTIDE SEQUENCE [LARGE SCALE GENOMIC DNA]</scope>
    <source>
        <strain evidence="13">MA-22A</strain>
    </source>
</reference>
<dbReference type="SUPFAM" id="SSF52172">
    <property type="entry name" value="CheY-like"/>
    <property type="match status" value="1"/>
</dbReference>
<sequence length="1323" mass="145668">MHASSPRIPCEPTSAFCRAVFDSAIDFAIITTDHEGRVTAWNPGAERILGWSAGEMVGQPAATFFTPEDRAAGRPRTEMRCASETGRAADERWHLRKDGSRFWASGEMMPLRSPDGADLGFLKILRDRTEATVAEGETRRVRDELQVVTDALPVLISLIDQDHVYRFVNRHYEAWFGRPASEILDRPVREVVGEDVYLARLPFMSRALAGEDVTFDALMPYRDGIPRQSEIRYIPRRTASGVVDGIFVMVTDIAERHRARADLQEAKDRLRLALEGAGTGIYDYDLVTGALTWDARTRALFGLSADDPVSYEGAFLPGVHPDDRERADRAVQAAIGAREGFELEYRVVGRHDGAERVLAARGNTVYRDGRPIRFVGTVRDITEARAAEARARRLAALVEQSSDFIGLADLDGKVEFVNEAGRGLVGLASLEEARRYDVADYFEPGDRTRVLDEALPAARDSAFWEGDLAFRNFSTGAAVPVHYTIFPVRDAEGAVTGYGTVTRDLTERRRLESFRDALIAIGDRLQECRDTAEMAAVGAEIMARTLGLDRAGYGTVDETLEHVDIERDWTAPGVSSVAGRHRFADFGEVRAGLVEGREVVIRDVTVDPRTAGNPGALLAVGARALINVPVMEHGRVVALFFLHDRQPRDWRTDKLAFVRDVAERTRAAIERFRAEASRRESEEQFRVFAQAMPNHVWAADANGDLYWFNEQVHAYAGTVPGELDGRAWASIVHPDDVEAAGRAWAAALADGTLYETEFRIRRADATYRWFLVRAEPIRDPGGAVVRWIGTNTDIEDRKRATAQLESLNATLEQQVEERTRDRDRMWRLSTDVMLVARFDATIVAVNPAWTALFGWSGDELVRRSFMDLVHPDDAASTAAAAGDLSAGSVIPRFENRYRHKDGSYRWLSWTAVPDADFIHAVGRDVTAEKEAAQALARTEEALRQSQKMEAVGQLTGGLAHDFNNLLTGISGSLELLQTRMSQGRLTDLDRYINAAQGASKRAAALTHRLLAFSRRQTLDPKPTDVNALIHGMEDLIRRTVGPAIHIEVVGAAGLWPALVDPPQLENALLNLCINARDAMPEGGRITIETANKWLDDRAARERDLPQGQYLSLCVTDTGTGMTPEVIARAFDPFFTTKPLGQGTGLGLSMIYGFARQSGGQVRIYSEVGQGTTMCIYLPRHYGEAEGADSMPDLASAPRAEQGETVLIVDDEPSIRMLVTEVLEDLGYTAIEAADAAAGLKVLQSDVRIDLLVTDVGLPGGMNGRQMADAGRVSRPDLKVLFITGYAENAAVGNGHLEPGMQVLTKPFVMEALASRIKELIAAP</sequence>
<dbReference type="Gene3D" id="3.30.450.40">
    <property type="match status" value="1"/>
</dbReference>
<evidence type="ECO:0000313" key="13">
    <source>
        <dbReference type="Proteomes" id="UP000061432"/>
    </source>
</evidence>
<feature type="domain" description="Response regulatory" evidence="9">
    <location>
        <begin position="1204"/>
        <end position="1320"/>
    </location>
</feature>
<dbReference type="SUPFAM" id="SSF55785">
    <property type="entry name" value="PYP-like sensor domain (PAS domain)"/>
    <property type="match status" value="6"/>
</dbReference>
<dbReference type="EC" id="2.7.13.3" evidence="2"/>
<dbReference type="SMART" id="SM00448">
    <property type="entry name" value="REC"/>
    <property type="match status" value="1"/>
</dbReference>
<feature type="domain" description="PAC" evidence="11">
    <location>
        <begin position="341"/>
        <end position="393"/>
    </location>
</feature>
<dbReference type="KEGG" id="maqu:Maq22A_c23340"/>
<dbReference type="CDD" id="cd16919">
    <property type="entry name" value="HATPase_CckA-like"/>
    <property type="match status" value="1"/>
</dbReference>
<dbReference type="GO" id="GO:0000155">
    <property type="term" value="F:phosphorelay sensor kinase activity"/>
    <property type="evidence" value="ECO:0007669"/>
    <property type="project" value="InterPro"/>
</dbReference>
<dbReference type="CDD" id="cd18161">
    <property type="entry name" value="REC_hyHK_blue-like"/>
    <property type="match status" value="1"/>
</dbReference>
<dbReference type="Gene3D" id="3.40.50.2300">
    <property type="match status" value="1"/>
</dbReference>
<dbReference type="SMART" id="SM00388">
    <property type="entry name" value="HisKA"/>
    <property type="match status" value="1"/>
</dbReference>
<feature type="modified residue" description="4-aspartylphosphate" evidence="6">
    <location>
        <position position="1254"/>
    </location>
</feature>
<comment type="catalytic activity">
    <reaction evidence="1">
        <text>ATP + protein L-histidine = ADP + protein N-phospho-L-histidine.</text>
        <dbReference type="EC" id="2.7.13.3"/>
    </reaction>
</comment>
<dbReference type="PROSITE" id="PS50110">
    <property type="entry name" value="RESPONSE_REGULATORY"/>
    <property type="match status" value="1"/>
</dbReference>
<dbReference type="SUPFAM" id="SSF47384">
    <property type="entry name" value="Homodimeric domain of signal transducing histidine kinase"/>
    <property type="match status" value="1"/>
</dbReference>
<dbReference type="InterPro" id="IPR029016">
    <property type="entry name" value="GAF-like_dom_sf"/>
</dbReference>
<evidence type="ECO:0000256" key="7">
    <source>
        <dbReference type="SAM" id="Coils"/>
    </source>
</evidence>
<dbReference type="InterPro" id="IPR003594">
    <property type="entry name" value="HATPase_dom"/>
</dbReference>
<dbReference type="InterPro" id="IPR036890">
    <property type="entry name" value="HATPase_C_sf"/>
</dbReference>
<dbReference type="Gene3D" id="3.30.450.20">
    <property type="entry name" value="PAS domain"/>
    <property type="match status" value="6"/>
</dbReference>
<evidence type="ECO:0000256" key="4">
    <source>
        <dbReference type="ARBA" id="ARBA00022679"/>
    </source>
</evidence>
<dbReference type="PROSITE" id="PS50109">
    <property type="entry name" value="HIS_KIN"/>
    <property type="match status" value="1"/>
</dbReference>
<dbReference type="Pfam" id="PF00072">
    <property type="entry name" value="Response_reg"/>
    <property type="match status" value="1"/>
</dbReference>
<dbReference type="FunFam" id="3.30.450.20:FF:000099">
    <property type="entry name" value="Sensory box sensor histidine kinase"/>
    <property type="match status" value="1"/>
</dbReference>
<organism evidence="12 13">
    <name type="scientific">Methylobacterium aquaticum</name>
    <dbReference type="NCBI Taxonomy" id="270351"/>
    <lineage>
        <taxon>Bacteria</taxon>
        <taxon>Pseudomonadati</taxon>
        <taxon>Pseudomonadota</taxon>
        <taxon>Alphaproteobacteria</taxon>
        <taxon>Hyphomicrobiales</taxon>
        <taxon>Methylobacteriaceae</taxon>
        <taxon>Methylobacterium</taxon>
    </lineage>
</organism>
<dbReference type="SMART" id="SM00065">
    <property type="entry name" value="GAF"/>
    <property type="match status" value="1"/>
</dbReference>
<keyword evidence="3 6" id="KW-0597">Phosphoprotein</keyword>
<dbReference type="PRINTS" id="PR00344">
    <property type="entry name" value="BCTRLSENSOR"/>
</dbReference>
<feature type="domain" description="PAC" evidence="11">
    <location>
        <begin position="211"/>
        <end position="265"/>
    </location>
</feature>
<dbReference type="InterPro" id="IPR005467">
    <property type="entry name" value="His_kinase_dom"/>
</dbReference>
<dbReference type="EMBL" id="AP014704">
    <property type="protein sequence ID" value="BAQ47623.1"/>
    <property type="molecule type" value="Genomic_DNA"/>
</dbReference>
<dbReference type="Pfam" id="PF01590">
    <property type="entry name" value="GAF"/>
    <property type="match status" value="1"/>
</dbReference>
<dbReference type="CDD" id="cd00130">
    <property type="entry name" value="PAS"/>
    <property type="match status" value="6"/>
</dbReference>
<dbReference type="PATRIC" id="fig|270351.10.peg.4491"/>
<evidence type="ECO:0000259" key="8">
    <source>
        <dbReference type="PROSITE" id="PS50109"/>
    </source>
</evidence>
<feature type="coiled-coil region" evidence="7">
    <location>
        <begin position="794"/>
        <end position="824"/>
    </location>
</feature>
<dbReference type="Pfam" id="PF00512">
    <property type="entry name" value="HisKA"/>
    <property type="match status" value="1"/>
</dbReference>
<keyword evidence="4" id="KW-0808">Transferase</keyword>
<dbReference type="InterPro" id="IPR035965">
    <property type="entry name" value="PAS-like_dom_sf"/>
</dbReference>
<dbReference type="SMART" id="SM00387">
    <property type="entry name" value="HATPase_c"/>
    <property type="match status" value="1"/>
</dbReference>
<evidence type="ECO:0000256" key="1">
    <source>
        <dbReference type="ARBA" id="ARBA00000085"/>
    </source>
</evidence>
<evidence type="ECO:0000259" key="9">
    <source>
        <dbReference type="PROSITE" id="PS50110"/>
    </source>
</evidence>
<dbReference type="Pfam" id="PF08447">
    <property type="entry name" value="PAS_3"/>
    <property type="match status" value="3"/>
</dbReference>
<dbReference type="PROSITE" id="PS50113">
    <property type="entry name" value="PAC"/>
    <property type="match status" value="5"/>
</dbReference>
<dbReference type="InterPro" id="IPR011006">
    <property type="entry name" value="CheY-like_superfamily"/>
</dbReference>
<evidence type="ECO:0000259" key="11">
    <source>
        <dbReference type="PROSITE" id="PS50113"/>
    </source>
</evidence>
<evidence type="ECO:0000256" key="5">
    <source>
        <dbReference type="ARBA" id="ARBA00022777"/>
    </source>
</evidence>
<dbReference type="InterPro" id="IPR013655">
    <property type="entry name" value="PAS_fold_3"/>
</dbReference>
<gene>
    <name evidence="12" type="primary">baeS</name>
    <name evidence="12" type="ORF">Maq22A_c23340</name>
</gene>
<dbReference type="OrthoDB" id="9796100at2"/>
<evidence type="ECO:0000256" key="2">
    <source>
        <dbReference type="ARBA" id="ARBA00012438"/>
    </source>
</evidence>
<accession>A0A0C6FGE1</accession>
<dbReference type="InterPro" id="IPR001610">
    <property type="entry name" value="PAC"/>
</dbReference>
<dbReference type="InterPro" id="IPR036097">
    <property type="entry name" value="HisK_dim/P_sf"/>
</dbReference>
<feature type="domain" description="Histidine kinase" evidence="8">
    <location>
        <begin position="957"/>
        <end position="1181"/>
    </location>
</feature>
<dbReference type="NCBIfam" id="TIGR00229">
    <property type="entry name" value="sensory_box"/>
    <property type="match status" value="6"/>
</dbReference>
<dbReference type="PANTHER" id="PTHR43304:SF1">
    <property type="entry name" value="PAC DOMAIN-CONTAINING PROTEIN"/>
    <property type="match status" value="1"/>
</dbReference>
<keyword evidence="5 12" id="KW-0418">Kinase</keyword>
<dbReference type="PANTHER" id="PTHR43304">
    <property type="entry name" value="PHYTOCHROME-LIKE PROTEIN CPH1"/>
    <property type="match status" value="1"/>
</dbReference>
<dbReference type="RefSeq" id="WP_060848531.1">
    <property type="nucleotide sequence ID" value="NZ_AP014704.1"/>
</dbReference>
<dbReference type="InterPro" id="IPR052162">
    <property type="entry name" value="Sensor_kinase/Photoreceptor"/>
</dbReference>
<evidence type="ECO:0000259" key="10">
    <source>
        <dbReference type="PROSITE" id="PS50112"/>
    </source>
</evidence>
<dbReference type="SUPFAM" id="SSF55874">
    <property type="entry name" value="ATPase domain of HSP90 chaperone/DNA topoisomerase II/histidine kinase"/>
    <property type="match status" value="1"/>
</dbReference>
<feature type="domain" description="PAC" evidence="11">
    <location>
        <begin position="754"/>
        <end position="806"/>
    </location>
</feature>
<reference evidence="12 13" key="1">
    <citation type="journal article" date="2015" name="Genome Announc.">
        <title>Complete Genome Sequence of Methylobacterium aquaticum Strain 22A, Isolated from Racomitrium japonicum Moss.</title>
        <authorList>
            <person name="Tani A."/>
            <person name="Ogura Y."/>
            <person name="Hayashi T."/>
            <person name="Kimbara K."/>
        </authorList>
    </citation>
    <scope>NUCLEOTIDE SEQUENCE [LARGE SCALE GENOMIC DNA]</scope>
    <source>
        <strain evidence="12 13">MA-22A</strain>
    </source>
</reference>
<dbReference type="InterPro" id="IPR013656">
    <property type="entry name" value="PAS_4"/>
</dbReference>
<feature type="domain" description="PAC" evidence="11">
    <location>
        <begin position="464"/>
        <end position="517"/>
    </location>
</feature>
<dbReference type="SMART" id="SM00091">
    <property type="entry name" value="PAS"/>
    <property type="match status" value="6"/>
</dbReference>
<dbReference type="Gene3D" id="3.30.565.10">
    <property type="entry name" value="Histidine kinase-like ATPase, C-terminal domain"/>
    <property type="match status" value="1"/>
</dbReference>
<evidence type="ECO:0000256" key="3">
    <source>
        <dbReference type="ARBA" id="ARBA00022553"/>
    </source>
</evidence>
<dbReference type="InterPro" id="IPR000700">
    <property type="entry name" value="PAS-assoc_C"/>
</dbReference>
<dbReference type="CDD" id="cd00082">
    <property type="entry name" value="HisKA"/>
    <property type="match status" value="1"/>
</dbReference>
<feature type="domain" description="PAS" evidence="10">
    <location>
        <begin position="266"/>
        <end position="338"/>
    </location>
</feature>
<dbReference type="Gene3D" id="2.10.70.100">
    <property type="match status" value="1"/>
</dbReference>
<name>A0A0C6FGE1_9HYPH</name>
<protein>
    <recommendedName>
        <fullName evidence="2">histidine kinase</fullName>
        <ecNumber evidence="2">2.7.13.3</ecNumber>
    </recommendedName>
</protein>